<dbReference type="Proteomes" id="UP001610810">
    <property type="component" value="Unassembled WGS sequence"/>
</dbReference>
<organism evidence="2 3">
    <name type="scientific">Streptomyces tendae</name>
    <dbReference type="NCBI Taxonomy" id="1932"/>
    <lineage>
        <taxon>Bacteria</taxon>
        <taxon>Bacillati</taxon>
        <taxon>Actinomycetota</taxon>
        <taxon>Actinomycetes</taxon>
        <taxon>Kitasatosporales</taxon>
        <taxon>Streptomycetaceae</taxon>
        <taxon>Streptomyces</taxon>
    </lineage>
</organism>
<keyword evidence="3" id="KW-1185">Reference proteome</keyword>
<comment type="caution">
    <text evidence="2">The sequence shown here is derived from an EMBL/GenBank/DDBJ whole genome shotgun (WGS) entry which is preliminary data.</text>
</comment>
<sequence>MAVLTSWQIFTIGLVGGLSAAVGLVLIALLALALYALVARIHECAAARRALRAGRRRLSTFHTIDDLKE</sequence>
<keyword evidence="1" id="KW-1133">Transmembrane helix</keyword>
<dbReference type="EMBL" id="JBIQWK010000011">
    <property type="protein sequence ID" value="MFI0576179.1"/>
    <property type="molecule type" value="Genomic_DNA"/>
</dbReference>
<dbReference type="RefSeq" id="WP_365889278.1">
    <property type="nucleotide sequence ID" value="NZ_CBDRGV010000016.1"/>
</dbReference>
<protein>
    <recommendedName>
        <fullName evidence="4">DUF4229 domain-containing protein</fullName>
    </recommendedName>
</protein>
<keyword evidence="1" id="KW-0812">Transmembrane</keyword>
<keyword evidence="1" id="KW-0472">Membrane</keyword>
<evidence type="ECO:0000313" key="3">
    <source>
        <dbReference type="Proteomes" id="UP001610810"/>
    </source>
</evidence>
<name>A0ABW7S7H0_STRTE</name>
<proteinExistence type="predicted"/>
<accession>A0ABW7S7H0</accession>
<evidence type="ECO:0008006" key="4">
    <source>
        <dbReference type="Google" id="ProtNLM"/>
    </source>
</evidence>
<gene>
    <name evidence="2" type="ORF">ACH3YB_31590</name>
</gene>
<reference evidence="2 3" key="1">
    <citation type="submission" date="2024-10" db="EMBL/GenBank/DDBJ databases">
        <authorList>
            <person name="Wannawong T."/>
            <person name="Kuncharoen N."/>
            <person name="Mhuantong W."/>
        </authorList>
    </citation>
    <scope>NUCLEOTIDE SEQUENCE [LARGE SCALE GENOMIC DNA]</scope>
    <source>
        <strain evidence="2 3">CALK1-4</strain>
    </source>
</reference>
<evidence type="ECO:0000313" key="2">
    <source>
        <dbReference type="EMBL" id="MFI0576179.1"/>
    </source>
</evidence>
<evidence type="ECO:0000256" key="1">
    <source>
        <dbReference type="SAM" id="Phobius"/>
    </source>
</evidence>
<feature type="transmembrane region" description="Helical" evidence="1">
    <location>
        <begin position="12"/>
        <end position="38"/>
    </location>
</feature>